<dbReference type="Proteomes" id="UP000001396">
    <property type="component" value="Unassembled WGS sequence"/>
</dbReference>
<keyword evidence="6 7" id="KW-0472">Membrane</keyword>
<dbReference type="AlphaFoldDB" id="D3BJE5"/>
<dbReference type="GO" id="GO:0072657">
    <property type="term" value="P:protein localization to membrane"/>
    <property type="evidence" value="ECO:0007669"/>
    <property type="project" value="TreeGrafter"/>
</dbReference>
<reference evidence="8 9" key="1">
    <citation type="journal article" date="2011" name="Genome Res.">
        <title>Phylogeny-wide analysis of social amoeba genomes highlights ancient origins for complex intercellular communication.</title>
        <authorList>
            <person name="Heidel A.J."/>
            <person name="Lawal H.M."/>
            <person name="Felder M."/>
            <person name="Schilde C."/>
            <person name="Helps N.R."/>
            <person name="Tunggal B."/>
            <person name="Rivero F."/>
            <person name="John U."/>
            <person name="Schleicher M."/>
            <person name="Eichinger L."/>
            <person name="Platzer M."/>
            <person name="Noegel A.A."/>
            <person name="Schaap P."/>
            <person name="Gloeckner G."/>
        </authorList>
    </citation>
    <scope>NUCLEOTIDE SEQUENCE [LARGE SCALE GENOMIC DNA]</scope>
    <source>
        <strain evidence="9">ATCC 26659 / Pp 5 / PN500</strain>
    </source>
</reference>
<dbReference type="GO" id="GO:0016020">
    <property type="term" value="C:membrane"/>
    <property type="evidence" value="ECO:0007669"/>
    <property type="project" value="UniProtKB-SubCell"/>
</dbReference>
<name>D3BJE5_HETP5</name>
<comment type="subcellular location">
    <subcellularLocation>
        <location evidence="1">Membrane</location>
        <topology evidence="1">Multi-pass membrane protein</topology>
    </subcellularLocation>
</comment>
<evidence type="ECO:0000313" key="8">
    <source>
        <dbReference type="EMBL" id="EFA78025.1"/>
    </source>
</evidence>
<dbReference type="GeneID" id="31364149"/>
<dbReference type="RefSeq" id="XP_020430153.1">
    <property type="nucleotide sequence ID" value="XM_020579478.1"/>
</dbReference>
<evidence type="ECO:0000256" key="4">
    <source>
        <dbReference type="ARBA" id="ARBA00022729"/>
    </source>
</evidence>
<keyword evidence="5 7" id="KW-1133">Transmembrane helix</keyword>
<evidence type="ECO:0000313" key="9">
    <source>
        <dbReference type="Proteomes" id="UP000001396"/>
    </source>
</evidence>
<dbReference type="InterPro" id="IPR004240">
    <property type="entry name" value="EMP70"/>
</dbReference>
<feature type="transmembrane region" description="Helical" evidence="7">
    <location>
        <begin position="6"/>
        <end position="24"/>
    </location>
</feature>
<comment type="caution">
    <text evidence="7">Lacks conserved residue(s) required for the propagation of feature annotation.</text>
</comment>
<protein>
    <recommendedName>
        <fullName evidence="7">Transmembrane 9 superfamily member</fullName>
    </recommendedName>
</protein>
<keyword evidence="4" id="KW-0732">Signal</keyword>
<evidence type="ECO:0000256" key="1">
    <source>
        <dbReference type="ARBA" id="ARBA00004141"/>
    </source>
</evidence>
<dbReference type="EMBL" id="ADBJ01000038">
    <property type="protein sequence ID" value="EFA78025.1"/>
    <property type="molecule type" value="Genomic_DNA"/>
</dbReference>
<evidence type="ECO:0000256" key="2">
    <source>
        <dbReference type="ARBA" id="ARBA00005227"/>
    </source>
</evidence>
<evidence type="ECO:0000256" key="3">
    <source>
        <dbReference type="ARBA" id="ARBA00022692"/>
    </source>
</evidence>
<evidence type="ECO:0000256" key="5">
    <source>
        <dbReference type="ARBA" id="ARBA00022989"/>
    </source>
</evidence>
<gene>
    <name evidence="8" type="ORF">PPL_08670</name>
</gene>
<dbReference type="PANTHER" id="PTHR10766">
    <property type="entry name" value="TRANSMEMBRANE 9 SUPERFAMILY PROTEIN"/>
    <property type="match status" value="1"/>
</dbReference>
<keyword evidence="9" id="KW-1185">Reference proteome</keyword>
<accession>D3BJE5</accession>
<comment type="similarity">
    <text evidence="2 7">Belongs to the nonaspanin (TM9SF) (TC 9.A.2) family.</text>
</comment>
<evidence type="ECO:0000256" key="6">
    <source>
        <dbReference type="ARBA" id="ARBA00023136"/>
    </source>
</evidence>
<evidence type="ECO:0000256" key="7">
    <source>
        <dbReference type="RuleBase" id="RU363079"/>
    </source>
</evidence>
<proteinExistence type="inferred from homology"/>
<dbReference type="InParanoid" id="D3BJE5"/>
<organism evidence="8 9">
    <name type="scientific">Heterostelium pallidum (strain ATCC 26659 / Pp 5 / PN500)</name>
    <name type="common">Cellular slime mold</name>
    <name type="synonym">Polysphondylium pallidum</name>
    <dbReference type="NCBI Taxonomy" id="670386"/>
    <lineage>
        <taxon>Eukaryota</taxon>
        <taxon>Amoebozoa</taxon>
        <taxon>Evosea</taxon>
        <taxon>Eumycetozoa</taxon>
        <taxon>Dictyostelia</taxon>
        <taxon>Acytosteliales</taxon>
        <taxon>Acytosteliaceae</taxon>
        <taxon>Heterostelium</taxon>
    </lineage>
</organism>
<dbReference type="Pfam" id="PF02990">
    <property type="entry name" value="EMP70"/>
    <property type="match status" value="1"/>
</dbReference>
<comment type="caution">
    <text evidence="8">The sequence shown here is derived from an EMBL/GenBank/DDBJ whole genome shotgun (WGS) entry which is preliminary data.</text>
</comment>
<sequence length="220" mass="25403">MKSNNNIYIIVLVIVLFILTNDALQLEKKKTYKIGDPLPIYVNKLISQDKIFSYSYYDLPFCKPENGLSSQETIGQVLNGERKQLTPYNVTFLQPTSGFQVINKYSGCDIFSYRNTNDKLAEFIKAGYCMEMEIDDLVAYTWSGVSNDNAINIGDYWFDRANNQEILTINNHLYFTIQYNKVSEDEYTIVGLRVFPQSRQFNLQNYLYYGLSALMAAPNI</sequence>
<keyword evidence="3 7" id="KW-0812">Transmembrane</keyword>